<reference evidence="1" key="1">
    <citation type="submission" date="2021-02" db="EMBL/GenBank/DDBJ databases">
        <title>Skermanella TT6 skin isolate.</title>
        <authorList>
            <person name="Lee K."/>
            <person name="Ganzorig M."/>
        </authorList>
    </citation>
    <scope>NUCLEOTIDE SEQUENCE</scope>
    <source>
        <strain evidence="1">TT6</strain>
    </source>
</reference>
<dbReference type="RefSeq" id="WP_201077509.1">
    <property type="nucleotide sequence ID" value="NZ_CP067420.1"/>
</dbReference>
<dbReference type="Proteomes" id="UP000595197">
    <property type="component" value="Chromosome"/>
</dbReference>
<dbReference type="Gene3D" id="3.20.20.370">
    <property type="entry name" value="Glycoside hydrolase/deacetylase"/>
    <property type="match status" value="1"/>
</dbReference>
<keyword evidence="2" id="KW-1185">Reference proteome</keyword>
<evidence type="ECO:0008006" key="3">
    <source>
        <dbReference type="Google" id="ProtNLM"/>
    </source>
</evidence>
<dbReference type="EMBL" id="CP067420">
    <property type="protein sequence ID" value="QQP90430.1"/>
    <property type="molecule type" value="Genomic_DNA"/>
</dbReference>
<dbReference type="InterPro" id="IPR011330">
    <property type="entry name" value="Glyco_hydro/deAcase_b/a-brl"/>
</dbReference>
<dbReference type="SUPFAM" id="SSF88713">
    <property type="entry name" value="Glycoside hydrolase/deacetylase"/>
    <property type="match status" value="1"/>
</dbReference>
<accession>A0ABX7B7S5</accession>
<name>A0ABX7B7S5_9PROT</name>
<organism evidence="1 2">
    <name type="scientific">Skermanella cutis</name>
    <dbReference type="NCBI Taxonomy" id="2775420"/>
    <lineage>
        <taxon>Bacteria</taxon>
        <taxon>Pseudomonadati</taxon>
        <taxon>Pseudomonadota</taxon>
        <taxon>Alphaproteobacteria</taxon>
        <taxon>Rhodospirillales</taxon>
        <taxon>Azospirillaceae</taxon>
        <taxon>Skermanella</taxon>
    </lineage>
</organism>
<protein>
    <recommendedName>
        <fullName evidence="3">Deacetylase</fullName>
    </recommendedName>
</protein>
<gene>
    <name evidence="1" type="ORF">IGS68_03995</name>
</gene>
<evidence type="ECO:0000313" key="1">
    <source>
        <dbReference type="EMBL" id="QQP90430.1"/>
    </source>
</evidence>
<sequence length="346" mass="37951">MGSFIITIDTEGDNIWSGPRETTTRNATYLPRFQDLCERHGLKPTYLVNHEMAVSPAFVEFGRDVLARGQGEIGMHLHAWDSPPSVPLTEDDHKYKPYLVEYPVEVMRAKIDYMTKLLQDVFDTPITSHRAGRWAMNETYAGILIEQGYLVDCSVTPHVDWRGTPGNPAGDGGTNYQGYPGAPYFVDPADLGRPGQSPLLEVPMSVSKRLPLALRDVFDGYLQQGGLPVRLLNRMLKNHWLRPNGRNGADMVDLVRSEAAAGAAHVEFMLHSSEFMPGGSPTFRDAAAIERLYADIDAVFAEGAALFEGATLAEFRSSFATAVQPVPDPIEAMASGGNVVIDGLRS</sequence>
<proteinExistence type="predicted"/>
<evidence type="ECO:0000313" key="2">
    <source>
        <dbReference type="Proteomes" id="UP000595197"/>
    </source>
</evidence>